<dbReference type="NCBIfam" id="TIGR00236">
    <property type="entry name" value="wecB"/>
    <property type="match status" value="1"/>
</dbReference>
<dbReference type="GO" id="GO:0008761">
    <property type="term" value="F:UDP-N-acetylglucosamine 2-epimerase activity"/>
    <property type="evidence" value="ECO:0007669"/>
    <property type="project" value="UniProtKB-EC"/>
</dbReference>
<evidence type="ECO:0000259" key="6">
    <source>
        <dbReference type="Pfam" id="PF02350"/>
    </source>
</evidence>
<dbReference type="InterPro" id="IPR029767">
    <property type="entry name" value="WecB-like"/>
</dbReference>
<dbReference type="STRING" id="316056.RPC_4203"/>
<reference evidence="7" key="1">
    <citation type="submission" date="2006-03" db="EMBL/GenBank/DDBJ databases">
        <title>Complete sequence of Rhodopseudomonas palustris BisB18.</title>
        <authorList>
            <consortium name="US DOE Joint Genome Institute"/>
            <person name="Copeland A."/>
            <person name="Lucas S."/>
            <person name="Lapidus A."/>
            <person name="Barry K."/>
            <person name="Detter J.C."/>
            <person name="Glavina del Rio T."/>
            <person name="Hammon N."/>
            <person name="Israni S."/>
            <person name="Dalin E."/>
            <person name="Tice H."/>
            <person name="Pitluck S."/>
            <person name="Chain P."/>
            <person name="Malfatti S."/>
            <person name="Shin M."/>
            <person name="Vergez L."/>
            <person name="Schmutz J."/>
            <person name="Larimer F."/>
            <person name="Land M."/>
            <person name="Hauser L."/>
            <person name="Pelletier D.A."/>
            <person name="Kyrpides N."/>
            <person name="Anderson I."/>
            <person name="Oda Y."/>
            <person name="Harwood C.S."/>
            <person name="Richardson P."/>
        </authorList>
    </citation>
    <scope>NUCLEOTIDE SEQUENCE [LARGE SCALE GENOMIC DNA]</scope>
    <source>
        <strain evidence="7">BisB18</strain>
    </source>
</reference>
<dbReference type="HOGENOM" id="CLU_041674_1_0_5"/>
<dbReference type="SUPFAM" id="SSF53756">
    <property type="entry name" value="UDP-Glycosyltransferase/glycogen phosphorylase"/>
    <property type="match status" value="1"/>
</dbReference>
<dbReference type="EC" id="5.1.3.14" evidence="4"/>
<dbReference type="Gene3D" id="3.40.50.2000">
    <property type="entry name" value="Glycogen Phosphorylase B"/>
    <property type="match status" value="2"/>
</dbReference>
<dbReference type="eggNOG" id="COG0381">
    <property type="taxonomic scope" value="Bacteria"/>
</dbReference>
<evidence type="ECO:0000256" key="5">
    <source>
        <dbReference type="RuleBase" id="RU003513"/>
    </source>
</evidence>
<dbReference type="Pfam" id="PF02350">
    <property type="entry name" value="Epimerase_2"/>
    <property type="match status" value="1"/>
</dbReference>
<dbReference type="AlphaFoldDB" id="Q20YQ9"/>
<dbReference type="KEGG" id="rpc:RPC_4203"/>
<dbReference type="InterPro" id="IPR003331">
    <property type="entry name" value="UDP_GlcNAc_Epimerase_2_dom"/>
</dbReference>
<organism evidence="7">
    <name type="scientific">Rhodopseudomonas palustris (strain BisB18)</name>
    <dbReference type="NCBI Taxonomy" id="316056"/>
    <lineage>
        <taxon>Bacteria</taxon>
        <taxon>Pseudomonadati</taxon>
        <taxon>Pseudomonadota</taxon>
        <taxon>Alphaproteobacteria</taxon>
        <taxon>Hyphomicrobiales</taxon>
        <taxon>Nitrobacteraceae</taxon>
        <taxon>Rhodopseudomonas</taxon>
    </lineage>
</organism>
<comment type="catalytic activity">
    <reaction evidence="2">
        <text>UDP-N-acetyl-alpha-D-glucosamine = UDP-N-acetyl-alpha-D-mannosamine</text>
        <dbReference type="Rhea" id="RHEA:17213"/>
        <dbReference type="ChEBI" id="CHEBI:57705"/>
        <dbReference type="ChEBI" id="CHEBI:68623"/>
        <dbReference type="EC" id="5.1.3.14"/>
    </reaction>
</comment>
<sequence length="377" mass="40263">MTNTKKIMVVFGTRPEAIKLAPVIAALQARPRQFDTVVCSSGQHREMLLQTLETFGIQPQINLDVMRPDQTLPDLTALLISRLTATLAAERPDRVIVQGDTTTAFAAALAGYYARVPVAHVEAGLRSHDRHNPFPEEINRRLISAIADLHFAPTQGAADALRAEAIAQATIHVTGNTIVDALLALRGRLETPDGLALVPAAIRGFGTDGQPLILVTCHRRESFGDDLAAICRALKRIALGHPDHRIVFPVHLNPNVRAQVMPLLGDTPNIALLEPVSYPSLVYLLSRAVLVLSDSGGIQEEAPSFGVPILVLRWKTERPEGVAAGVAQLVGADEELIVDRAGALLAQAGDRGAAVIANPYGDGRASERIADILASAS</sequence>
<keyword evidence="1 5" id="KW-0413">Isomerase</keyword>
<evidence type="ECO:0000313" key="7">
    <source>
        <dbReference type="EMBL" id="ABD89727.1"/>
    </source>
</evidence>
<evidence type="ECO:0000256" key="1">
    <source>
        <dbReference type="ARBA" id="ARBA00023235"/>
    </source>
</evidence>
<gene>
    <name evidence="7" type="ordered locus">RPC_4203</name>
</gene>
<feature type="domain" description="UDP-N-acetylglucosamine 2-epimerase" evidence="6">
    <location>
        <begin position="27"/>
        <end position="373"/>
    </location>
</feature>
<dbReference type="EMBL" id="CP000301">
    <property type="protein sequence ID" value="ABD89727.1"/>
    <property type="molecule type" value="Genomic_DNA"/>
</dbReference>
<evidence type="ECO:0000256" key="2">
    <source>
        <dbReference type="ARBA" id="ARBA00036080"/>
    </source>
</evidence>
<evidence type="ECO:0000256" key="3">
    <source>
        <dbReference type="ARBA" id="ARBA00038209"/>
    </source>
</evidence>
<comment type="similarity">
    <text evidence="3 5">Belongs to the UDP-N-acetylglucosamine 2-epimerase family.</text>
</comment>
<dbReference type="PANTHER" id="PTHR43174:SF2">
    <property type="entry name" value="UDP-N-ACETYLGLUCOSAMINE 2-EPIMERASE"/>
    <property type="match status" value="1"/>
</dbReference>
<name>Q20YQ9_RHOPB</name>
<dbReference type="CDD" id="cd03786">
    <property type="entry name" value="GTB_UDP-GlcNAc_2-Epimerase"/>
    <property type="match status" value="1"/>
</dbReference>
<dbReference type="RefSeq" id="WP_011474608.1">
    <property type="nucleotide sequence ID" value="NC_007925.1"/>
</dbReference>
<proteinExistence type="inferred from homology"/>
<protein>
    <recommendedName>
        <fullName evidence="4">UDP-N-acetylglucosamine 2-epimerase (non-hydrolyzing)</fullName>
        <ecNumber evidence="4">5.1.3.14</ecNumber>
    </recommendedName>
</protein>
<dbReference type="PANTHER" id="PTHR43174">
    <property type="entry name" value="UDP-N-ACETYLGLUCOSAMINE 2-EPIMERASE"/>
    <property type="match status" value="1"/>
</dbReference>
<evidence type="ECO:0000256" key="4">
    <source>
        <dbReference type="ARBA" id="ARBA00038858"/>
    </source>
</evidence>
<dbReference type="OrthoDB" id="9803238at2"/>
<accession>Q20YQ9</accession>